<dbReference type="AlphaFoldDB" id="A0AA88PL86"/>
<gene>
    <name evidence="1" type="ORF">Q8A67_013466</name>
</gene>
<name>A0AA88PL86_9TELE</name>
<evidence type="ECO:0000313" key="2">
    <source>
        <dbReference type="Proteomes" id="UP001187343"/>
    </source>
</evidence>
<proteinExistence type="predicted"/>
<comment type="caution">
    <text evidence="1">The sequence shown here is derived from an EMBL/GenBank/DDBJ whole genome shotgun (WGS) entry which is preliminary data.</text>
</comment>
<accession>A0AA88PL86</accession>
<sequence>MATQTVTRLPPWGPPARGARALSVSIHGQCLQPGSVSAAHMTGTRSHDQCFQRKLVSIHPDVAEILRFITS</sequence>
<dbReference type="EMBL" id="JAUYZG010000013">
    <property type="protein sequence ID" value="KAK2890823.1"/>
    <property type="molecule type" value="Genomic_DNA"/>
</dbReference>
<keyword evidence="2" id="KW-1185">Reference proteome</keyword>
<protein>
    <submittedName>
        <fullName evidence="1">Uncharacterized protein</fullName>
    </submittedName>
</protein>
<reference evidence="1" key="1">
    <citation type="submission" date="2023-08" db="EMBL/GenBank/DDBJ databases">
        <title>Chromosome-level Genome Assembly of mud carp (Cirrhinus molitorella).</title>
        <authorList>
            <person name="Liu H."/>
        </authorList>
    </citation>
    <scope>NUCLEOTIDE SEQUENCE</scope>
    <source>
        <strain evidence="1">Prfri</strain>
        <tissue evidence="1">Muscle</tissue>
    </source>
</reference>
<organism evidence="1 2">
    <name type="scientific">Cirrhinus molitorella</name>
    <name type="common">mud carp</name>
    <dbReference type="NCBI Taxonomy" id="172907"/>
    <lineage>
        <taxon>Eukaryota</taxon>
        <taxon>Metazoa</taxon>
        <taxon>Chordata</taxon>
        <taxon>Craniata</taxon>
        <taxon>Vertebrata</taxon>
        <taxon>Euteleostomi</taxon>
        <taxon>Actinopterygii</taxon>
        <taxon>Neopterygii</taxon>
        <taxon>Teleostei</taxon>
        <taxon>Ostariophysi</taxon>
        <taxon>Cypriniformes</taxon>
        <taxon>Cyprinidae</taxon>
        <taxon>Labeoninae</taxon>
        <taxon>Labeonini</taxon>
        <taxon>Cirrhinus</taxon>
    </lineage>
</organism>
<dbReference type="Proteomes" id="UP001187343">
    <property type="component" value="Unassembled WGS sequence"/>
</dbReference>
<evidence type="ECO:0000313" key="1">
    <source>
        <dbReference type="EMBL" id="KAK2890823.1"/>
    </source>
</evidence>